<accession>A0A6N8KVR4</accession>
<name>A0A6N8KVR4_9SPHI</name>
<dbReference type="RefSeq" id="WP_160367431.1">
    <property type="nucleotide sequence ID" value="NZ_WSQA01000001.1"/>
</dbReference>
<reference evidence="1 2" key="1">
    <citation type="submission" date="2019-12" db="EMBL/GenBank/DDBJ databases">
        <authorList>
            <person name="Dong K."/>
        </authorList>
    </citation>
    <scope>NUCLEOTIDE SEQUENCE [LARGE SCALE GENOMIC DNA]</scope>
    <source>
        <strain evidence="1 2">JCM 31225</strain>
    </source>
</reference>
<dbReference type="Gene3D" id="3.10.450.50">
    <property type="match status" value="1"/>
</dbReference>
<dbReference type="Proteomes" id="UP000435036">
    <property type="component" value="Unassembled WGS sequence"/>
</dbReference>
<dbReference type="InterPro" id="IPR004027">
    <property type="entry name" value="SEC_C_motif"/>
</dbReference>
<comment type="caution">
    <text evidence="1">The sequence shown here is derived from an EMBL/GenBank/DDBJ whole genome shotgun (WGS) entry which is preliminary data.</text>
</comment>
<gene>
    <name evidence="1" type="ORF">GQF63_02110</name>
</gene>
<dbReference type="SUPFAM" id="SSF103642">
    <property type="entry name" value="Sec-C motif"/>
    <property type="match status" value="1"/>
</dbReference>
<dbReference type="AlphaFoldDB" id="A0A6N8KVR4"/>
<protein>
    <recommendedName>
        <fullName evidence="3">SEC-C domain-containing protein</fullName>
    </recommendedName>
</protein>
<dbReference type="EMBL" id="WSQA01000001">
    <property type="protein sequence ID" value="MVZ60809.1"/>
    <property type="molecule type" value="Genomic_DNA"/>
</dbReference>
<dbReference type="InterPro" id="IPR016135">
    <property type="entry name" value="UBQ-conjugating_enzyme/RWD"/>
</dbReference>
<evidence type="ECO:0000313" key="1">
    <source>
        <dbReference type="EMBL" id="MVZ60809.1"/>
    </source>
</evidence>
<dbReference type="OrthoDB" id="21421at2"/>
<dbReference type="Pfam" id="PF02810">
    <property type="entry name" value="SEC-C"/>
    <property type="match status" value="1"/>
</dbReference>
<keyword evidence="2" id="KW-1185">Reference proteome</keyword>
<proteinExistence type="predicted"/>
<organism evidence="1 2">
    <name type="scientific">Sphingobacterium humi</name>
    <dbReference type="NCBI Taxonomy" id="1796905"/>
    <lineage>
        <taxon>Bacteria</taxon>
        <taxon>Pseudomonadati</taxon>
        <taxon>Bacteroidota</taxon>
        <taxon>Sphingobacteriia</taxon>
        <taxon>Sphingobacteriales</taxon>
        <taxon>Sphingobacteriaceae</taxon>
        <taxon>Sphingobacterium</taxon>
    </lineage>
</organism>
<dbReference type="SUPFAM" id="SSF54495">
    <property type="entry name" value="UBC-like"/>
    <property type="match status" value="1"/>
</dbReference>
<evidence type="ECO:0000313" key="2">
    <source>
        <dbReference type="Proteomes" id="UP000435036"/>
    </source>
</evidence>
<evidence type="ECO:0008006" key="3">
    <source>
        <dbReference type="Google" id="ProtNLM"/>
    </source>
</evidence>
<sequence length="213" mass="24974">MNNAYIRFTEEAAEAISNFPDLHLHSREDALPFLEGTINLLDENRAAYDIYAIRIECSPDYPNNFPFVYETQGRLPHNIDWHLYNDGHFCICTPIEEYIHCAQGITLTSFIQNQVVPYLHNQSFREREGYFLHERSHGLQGILESLYDLLQTRDTNKIYSLLMYIYKNDTPPRTSKCFCGSGKKYRHCHRKAYQLIKSMGQDRLGSIILSLRR</sequence>